<organism evidence="2 3">
    <name type="scientific">Denitratisoma oestradiolicum</name>
    <dbReference type="NCBI Taxonomy" id="311182"/>
    <lineage>
        <taxon>Bacteria</taxon>
        <taxon>Pseudomonadati</taxon>
        <taxon>Pseudomonadota</taxon>
        <taxon>Betaproteobacteria</taxon>
        <taxon>Nitrosomonadales</taxon>
        <taxon>Sterolibacteriaceae</taxon>
        <taxon>Denitratisoma</taxon>
    </lineage>
</organism>
<feature type="domain" description="Thiolase C-terminal" evidence="1">
    <location>
        <begin position="262"/>
        <end position="385"/>
    </location>
</feature>
<accession>A0A6S6XVV1</accession>
<dbReference type="OrthoDB" id="9790314at2"/>
<dbReference type="KEGG" id="doe:DENOEST_1178"/>
<dbReference type="InterPro" id="IPR016039">
    <property type="entry name" value="Thiolase-like"/>
</dbReference>
<dbReference type="EMBL" id="LR778301">
    <property type="protein sequence ID" value="CAB1368343.1"/>
    <property type="molecule type" value="Genomic_DNA"/>
</dbReference>
<evidence type="ECO:0000313" key="3">
    <source>
        <dbReference type="Proteomes" id="UP000515733"/>
    </source>
</evidence>
<name>A0A6S6XVV1_9PROT</name>
<evidence type="ECO:0000313" key="2">
    <source>
        <dbReference type="EMBL" id="CAB1368343.1"/>
    </source>
</evidence>
<dbReference type="PANTHER" id="PTHR42870:SF1">
    <property type="entry name" value="NON-SPECIFIC LIPID-TRANSFER PROTEIN-LIKE 2"/>
    <property type="match status" value="1"/>
</dbReference>
<dbReference type="Proteomes" id="UP000515733">
    <property type="component" value="Chromosome"/>
</dbReference>
<dbReference type="CDD" id="cd00829">
    <property type="entry name" value="SCP-x_thiolase"/>
    <property type="match status" value="1"/>
</dbReference>
<protein>
    <submittedName>
        <fullName evidence="2">Lipid-transfer protein</fullName>
    </submittedName>
</protein>
<dbReference type="GO" id="GO:0003988">
    <property type="term" value="F:acetyl-CoA C-acyltransferase activity"/>
    <property type="evidence" value="ECO:0007669"/>
    <property type="project" value="UniProtKB-ARBA"/>
</dbReference>
<gene>
    <name evidence="2" type="ORF">DENOEST_1178</name>
</gene>
<keyword evidence="3" id="KW-1185">Reference proteome</keyword>
<dbReference type="PIRSF" id="PIRSF000429">
    <property type="entry name" value="Ac-CoA_Ac_transf"/>
    <property type="match status" value="1"/>
</dbReference>
<dbReference type="NCBIfam" id="NF005892">
    <property type="entry name" value="PRK07855.1"/>
    <property type="match status" value="1"/>
</dbReference>
<dbReference type="Pfam" id="PF22691">
    <property type="entry name" value="Thiolase_C_1"/>
    <property type="match status" value="1"/>
</dbReference>
<evidence type="ECO:0000259" key="1">
    <source>
        <dbReference type="Pfam" id="PF22691"/>
    </source>
</evidence>
<proteinExistence type="predicted"/>
<sequence length="392" mass="42502">MNSSLSRSVSISGVGTSDFSKNSGRTEIHLAMQAILCALDDAGIDPSEVDGLSTYTMDNVPEREVFRLLGGKRLKFFSRTYEGGGAACAPILHGAMAIYSGVCDVVVGYRAMNERSWYRFGAGVHRDVSENPLFETTNFGWYIPHGLVSPASWVAMAARRYMHDFGATSEDFGRVAVGAREFAATNPAAFFYQKPLSLDEHQQSRWVAEPLHLYDCCQESDGAVAIVMVSAERAKTLKSKPVMIAAAAQGMCDDQQLMTSFYRQDISALSEMKLVAEQLYAMADLSPSDIQTAILYDHFSPFVLPQLEVFGFCDRGQAKDFVRAGEHLRCGVLPVNPHGGQLGEAYIHGFNGVAEGVRQVRGTSVNQVANVRNVLVSAGTGVPTSGVILSTV</sequence>
<dbReference type="PANTHER" id="PTHR42870">
    <property type="entry name" value="ACETYL-COA C-ACETYLTRANSFERASE"/>
    <property type="match status" value="1"/>
</dbReference>
<dbReference type="InterPro" id="IPR055140">
    <property type="entry name" value="Thiolase_C_2"/>
</dbReference>
<dbReference type="Gene3D" id="3.40.47.10">
    <property type="match status" value="1"/>
</dbReference>
<dbReference type="AlphaFoldDB" id="A0A6S6XVV1"/>
<dbReference type="InterPro" id="IPR002155">
    <property type="entry name" value="Thiolase"/>
</dbReference>
<reference evidence="2 3" key="1">
    <citation type="submission" date="2020-03" db="EMBL/GenBank/DDBJ databases">
        <authorList>
            <consortium name="Genoscope - CEA"/>
            <person name="William W."/>
        </authorList>
    </citation>
    <scope>NUCLEOTIDE SEQUENCE [LARGE SCALE GENOMIC DNA]</scope>
    <source>
        <strain evidence="3">DSM 16959</strain>
    </source>
</reference>
<dbReference type="RefSeq" id="WP_145772299.1">
    <property type="nucleotide sequence ID" value="NZ_LR778301.1"/>
</dbReference>
<dbReference type="SUPFAM" id="SSF53901">
    <property type="entry name" value="Thiolase-like"/>
    <property type="match status" value="2"/>
</dbReference>